<protein>
    <submittedName>
        <fullName evidence="3">YciI family protein</fullName>
    </submittedName>
</protein>
<dbReference type="Gene3D" id="3.30.70.1060">
    <property type="entry name" value="Dimeric alpha+beta barrel"/>
    <property type="match status" value="1"/>
</dbReference>
<comment type="similarity">
    <text evidence="1">Belongs to the YciI family.</text>
</comment>
<dbReference type="EMBL" id="JAJBZT010000002">
    <property type="protein sequence ID" value="MCB6182855.1"/>
    <property type="molecule type" value="Genomic_DNA"/>
</dbReference>
<keyword evidence="4" id="KW-1185">Reference proteome</keyword>
<evidence type="ECO:0000313" key="3">
    <source>
        <dbReference type="EMBL" id="MCB6182855.1"/>
    </source>
</evidence>
<dbReference type="PANTHER" id="PTHR37828:SF1">
    <property type="entry name" value="YCII-RELATED DOMAIN-CONTAINING PROTEIN"/>
    <property type="match status" value="1"/>
</dbReference>
<reference evidence="3" key="1">
    <citation type="submission" date="2021-10" db="EMBL/GenBank/DDBJ databases">
        <title>The complete genome sequence of Leeia sp. TBRC 13508.</title>
        <authorList>
            <person name="Charoenyingcharoen P."/>
            <person name="Yukphan P."/>
        </authorList>
    </citation>
    <scope>NUCLEOTIDE SEQUENCE</scope>
    <source>
        <strain evidence="3">TBRC 13508</strain>
    </source>
</reference>
<dbReference type="Proteomes" id="UP001165395">
    <property type="component" value="Unassembled WGS sequence"/>
</dbReference>
<comment type="caution">
    <text evidence="3">The sequence shown here is derived from an EMBL/GenBank/DDBJ whole genome shotgun (WGS) entry which is preliminary data.</text>
</comment>
<name>A0ABS8D3U5_9NEIS</name>
<evidence type="ECO:0000259" key="2">
    <source>
        <dbReference type="Pfam" id="PF03795"/>
    </source>
</evidence>
<dbReference type="InterPro" id="IPR005545">
    <property type="entry name" value="YCII"/>
</dbReference>
<accession>A0ABS8D3U5</accession>
<sequence>MLYLVILDYQSPLSVIDQYIPDHLKYLEKHYQAGHFLLSGRQEPRTGGVIMAQASHQDELMAWLAEDPFIIHEVAKARVIAWVPAMKASKIPSFIAPSAKSISNIISE</sequence>
<dbReference type="Pfam" id="PF03795">
    <property type="entry name" value="YCII"/>
    <property type="match status" value="1"/>
</dbReference>
<proteinExistence type="inferred from homology"/>
<organism evidence="3 4">
    <name type="scientific">Leeia speluncae</name>
    <dbReference type="NCBI Taxonomy" id="2884804"/>
    <lineage>
        <taxon>Bacteria</taxon>
        <taxon>Pseudomonadati</taxon>
        <taxon>Pseudomonadota</taxon>
        <taxon>Betaproteobacteria</taxon>
        <taxon>Neisseriales</taxon>
        <taxon>Leeiaceae</taxon>
        <taxon>Leeia</taxon>
    </lineage>
</organism>
<evidence type="ECO:0000313" key="4">
    <source>
        <dbReference type="Proteomes" id="UP001165395"/>
    </source>
</evidence>
<feature type="domain" description="YCII-related" evidence="2">
    <location>
        <begin position="1"/>
        <end position="82"/>
    </location>
</feature>
<gene>
    <name evidence="3" type="ORF">LIN78_04735</name>
</gene>
<dbReference type="RefSeq" id="WP_227179004.1">
    <property type="nucleotide sequence ID" value="NZ_JAJBZT010000002.1"/>
</dbReference>
<evidence type="ECO:0000256" key="1">
    <source>
        <dbReference type="ARBA" id="ARBA00007689"/>
    </source>
</evidence>
<dbReference type="PANTHER" id="PTHR37828">
    <property type="entry name" value="GSR2449 PROTEIN"/>
    <property type="match status" value="1"/>
</dbReference>
<dbReference type="SUPFAM" id="SSF54909">
    <property type="entry name" value="Dimeric alpha+beta barrel"/>
    <property type="match status" value="1"/>
</dbReference>
<dbReference type="InterPro" id="IPR011008">
    <property type="entry name" value="Dimeric_a/b-barrel"/>
</dbReference>